<feature type="compositionally biased region" description="Acidic residues" evidence="1">
    <location>
        <begin position="609"/>
        <end position="621"/>
    </location>
</feature>
<sequence length="696" mass="81332">MTTPPTTLLYKSSSSSVRNWTLITDTIFGDYENGGIKIKYQTDRPEDFQFHFEFNHFVDDVFFYAPITPERDYSQQGDAIFFNGSKGYQTDKIRTFQETDEDGRVWTVSTIPFTSFYVNSMGDETRDSEELEMKDLIEKIKLKKMNSQQSQSSEMIDLNKEDEEQEPIFTTLSPTKDVEASSELKRKSRDEVEVDHSKRQRRGHFTIDCLHIICEFLPPQKLGTIMLVCKDWDDLLKTNYYFWYCLYKRMFFEDLNIKRENISEYDFMKAFKTRYSFVLKYSVGSSLSRFLVEQDNLVEKAYRSEESDTAIGLLSKCIASQNVLRRYFDLQRKQVDCSVSSIKFLKDIEDVKEGRNNAKYLITIFLERSVDLTDDDSDDDLLETNFTRHDIGALDNIINQFKRFKKSRNSIVVTNFLKFGTEDEASQKIDFIIISSLGHHISFTADIETRVLDETYLDSGRIKVFGKIAEEKTSQFLFEVLFDGETERSKFNFNHEFTERCLKELGLKDINPRTLLYFITRLVDSDIDPQFFLRIQLGIINYSEFNSTKPYEREGEDAYVQNLSDEEEEEEEGEEELTEEERRFVVESDEEVEEEAPPEEDITILSSGDEMEDDEEEEEQEEPSRGPTRKVIEDDVEEVDVDDDKEEEEEEKVGTFSPTIDLNENSEENDTSTSENTENKEGGTSDKPVELDFDDE</sequence>
<feature type="region of interest" description="Disordered" evidence="1">
    <location>
        <begin position="561"/>
        <end position="696"/>
    </location>
</feature>
<evidence type="ECO:0000313" key="3">
    <source>
        <dbReference type="Proteomes" id="UP000006671"/>
    </source>
</evidence>
<feature type="compositionally biased region" description="Acidic residues" evidence="1">
    <location>
        <begin position="564"/>
        <end position="579"/>
    </location>
</feature>
<evidence type="ECO:0000256" key="1">
    <source>
        <dbReference type="SAM" id="MobiDB-lite"/>
    </source>
</evidence>
<dbReference type="RefSeq" id="XP_002679232.1">
    <property type="nucleotide sequence ID" value="XM_002679186.1"/>
</dbReference>
<feature type="compositionally biased region" description="Acidic residues" evidence="1">
    <location>
        <begin position="634"/>
        <end position="651"/>
    </location>
</feature>
<organism evidence="3">
    <name type="scientific">Naegleria gruberi</name>
    <name type="common">Amoeba</name>
    <dbReference type="NCBI Taxonomy" id="5762"/>
    <lineage>
        <taxon>Eukaryota</taxon>
        <taxon>Discoba</taxon>
        <taxon>Heterolobosea</taxon>
        <taxon>Tetramitia</taxon>
        <taxon>Eutetramitia</taxon>
        <taxon>Vahlkampfiidae</taxon>
        <taxon>Naegleria</taxon>
    </lineage>
</organism>
<proteinExistence type="predicted"/>
<dbReference type="EMBL" id="GG738858">
    <property type="protein sequence ID" value="EFC46488.1"/>
    <property type="molecule type" value="Genomic_DNA"/>
</dbReference>
<name>D2V9M1_NAEGR</name>
<dbReference type="InParanoid" id="D2V9M1"/>
<dbReference type="VEuPathDB" id="AmoebaDB:NAEGRDRAFT_47729"/>
<dbReference type="AlphaFoldDB" id="D2V9M1"/>
<dbReference type="OrthoDB" id="10329947at2759"/>
<gene>
    <name evidence="2" type="ORF">NAEGRDRAFT_47729</name>
</gene>
<accession>D2V9M1</accession>
<keyword evidence="3" id="KW-1185">Reference proteome</keyword>
<feature type="compositionally biased region" description="Basic and acidic residues" evidence="1">
    <location>
        <begin position="677"/>
        <end position="690"/>
    </location>
</feature>
<evidence type="ECO:0000313" key="2">
    <source>
        <dbReference type="EMBL" id="EFC46488.1"/>
    </source>
</evidence>
<dbReference type="InterPro" id="IPR036047">
    <property type="entry name" value="F-box-like_dom_sf"/>
</dbReference>
<dbReference type="Proteomes" id="UP000006671">
    <property type="component" value="Unassembled WGS sequence"/>
</dbReference>
<reference evidence="2 3" key="1">
    <citation type="journal article" date="2010" name="Cell">
        <title>The genome of Naegleria gruberi illuminates early eukaryotic versatility.</title>
        <authorList>
            <person name="Fritz-Laylin L.K."/>
            <person name="Prochnik S.E."/>
            <person name="Ginger M.L."/>
            <person name="Dacks J.B."/>
            <person name="Carpenter M.L."/>
            <person name="Field M.C."/>
            <person name="Kuo A."/>
            <person name="Paredez A."/>
            <person name="Chapman J."/>
            <person name="Pham J."/>
            <person name="Shu S."/>
            <person name="Neupane R."/>
            <person name="Cipriano M."/>
            <person name="Mancuso J."/>
            <person name="Tu H."/>
            <person name="Salamov A."/>
            <person name="Lindquist E."/>
            <person name="Shapiro H."/>
            <person name="Lucas S."/>
            <person name="Grigoriev I.V."/>
            <person name="Cande W.Z."/>
            <person name="Fulton C."/>
            <person name="Rokhsar D.S."/>
            <person name="Dawson S.C."/>
        </authorList>
    </citation>
    <scope>NUCLEOTIDE SEQUENCE [LARGE SCALE GENOMIC DNA]</scope>
    <source>
        <strain evidence="2 3">NEG-M</strain>
    </source>
</reference>
<feature type="compositionally biased region" description="Acidic residues" evidence="1">
    <location>
        <begin position="587"/>
        <end position="602"/>
    </location>
</feature>
<dbReference type="SUPFAM" id="SSF81383">
    <property type="entry name" value="F-box domain"/>
    <property type="match status" value="1"/>
</dbReference>
<dbReference type="KEGG" id="ngr:NAEGRDRAFT_47729"/>
<feature type="region of interest" description="Disordered" evidence="1">
    <location>
        <begin position="148"/>
        <end position="177"/>
    </location>
</feature>
<dbReference type="GeneID" id="8848701"/>
<protein>
    <recommendedName>
        <fullName evidence="4">F-box domain-containing protein</fullName>
    </recommendedName>
</protein>
<evidence type="ECO:0008006" key="4">
    <source>
        <dbReference type="Google" id="ProtNLM"/>
    </source>
</evidence>